<evidence type="ECO:0000256" key="1">
    <source>
        <dbReference type="ARBA" id="ARBA00008983"/>
    </source>
</evidence>
<comment type="caution">
    <text evidence="6">The sequence shown here is derived from an EMBL/GenBank/DDBJ whole genome shotgun (WGS) entry which is preliminary data.</text>
</comment>
<dbReference type="InterPro" id="IPR002109">
    <property type="entry name" value="Glutaredoxin"/>
</dbReference>
<sequence length="319" mass="34285">MAISIVASAPSLPTVSASSFTSSRLKLVVSSSCVSFSVPGSNLRALNGSNVGSRLSWQVGAGRRSGWTKRSSGLRKVCCAASSSSSVQKLGDVDSVELTNESCKGFPASPGVYAIFDKEGELQYIGISRRVSASIQSHLQDLPELCASAKVCVVDAQDKSALTEAWRLWIQEYVDTSGKVPPGNVQGNTTWTARKQRAAKPEIRLTPGPHVSLTIPLPELIDKVVKSCEVVAFVKGTRTAPQCGFSHRVLTILNEVGVDYEVVNVLDEHHNPGLREAIKQYSQWPTIPQIFVKGEFIGGADILDQLAQSGELKTVFQKS</sequence>
<keyword evidence="3" id="KW-0408">Iron</keyword>
<evidence type="ECO:0000256" key="3">
    <source>
        <dbReference type="ARBA" id="ARBA00023004"/>
    </source>
</evidence>
<proteinExistence type="inferred from homology"/>
<keyword evidence="2" id="KW-0479">Metal-binding</keyword>
<dbReference type="Gene3D" id="3.40.1440.10">
    <property type="entry name" value="GIY-YIG endonuclease"/>
    <property type="match status" value="1"/>
</dbReference>
<evidence type="ECO:0000313" key="7">
    <source>
        <dbReference type="Proteomes" id="UP001633002"/>
    </source>
</evidence>
<feature type="domain" description="Glutaredoxin" evidence="5">
    <location>
        <begin position="230"/>
        <end position="297"/>
    </location>
</feature>
<keyword evidence="4" id="KW-0411">Iron-sulfur</keyword>
<dbReference type="Pfam" id="PF00462">
    <property type="entry name" value="Glutaredoxin"/>
    <property type="match status" value="1"/>
</dbReference>
<name>A0ABD3I9Z7_9MARC</name>
<comment type="similarity">
    <text evidence="1">Belongs to the glutaredoxin family. CGFS subfamily.</text>
</comment>
<evidence type="ECO:0000259" key="5">
    <source>
        <dbReference type="Pfam" id="PF00462"/>
    </source>
</evidence>
<dbReference type="GO" id="GO:0051536">
    <property type="term" value="F:iron-sulfur cluster binding"/>
    <property type="evidence" value="ECO:0007669"/>
    <property type="project" value="UniProtKB-KW"/>
</dbReference>
<dbReference type="PANTHER" id="PTHR10293">
    <property type="entry name" value="GLUTAREDOXIN FAMILY MEMBER"/>
    <property type="match status" value="1"/>
</dbReference>
<dbReference type="Gene3D" id="3.40.30.10">
    <property type="entry name" value="Glutaredoxin"/>
    <property type="match status" value="1"/>
</dbReference>
<dbReference type="AlphaFoldDB" id="A0ABD3I9Z7"/>
<dbReference type="InterPro" id="IPR033658">
    <property type="entry name" value="GRX_PICOT-like"/>
</dbReference>
<dbReference type="CDD" id="cd03028">
    <property type="entry name" value="GRX_PICOT_like"/>
    <property type="match status" value="1"/>
</dbReference>
<dbReference type="SUPFAM" id="SSF52833">
    <property type="entry name" value="Thioredoxin-like"/>
    <property type="match status" value="1"/>
</dbReference>
<evidence type="ECO:0000313" key="6">
    <source>
        <dbReference type="EMBL" id="KAL3700523.1"/>
    </source>
</evidence>
<reference evidence="6 7" key="1">
    <citation type="submission" date="2024-09" db="EMBL/GenBank/DDBJ databases">
        <title>Chromosome-scale assembly of Riccia sorocarpa.</title>
        <authorList>
            <person name="Paukszto L."/>
        </authorList>
    </citation>
    <scope>NUCLEOTIDE SEQUENCE [LARGE SCALE GENOMIC DNA]</scope>
    <source>
        <strain evidence="6">LP-2024</strain>
        <tissue evidence="6">Aerial parts of the thallus</tissue>
    </source>
</reference>
<dbReference type="InterPro" id="IPR036249">
    <property type="entry name" value="Thioredoxin-like_sf"/>
</dbReference>
<accession>A0ABD3I9Z7</accession>
<protein>
    <recommendedName>
        <fullName evidence="5">Glutaredoxin domain-containing protein</fullName>
    </recommendedName>
</protein>
<evidence type="ECO:0000256" key="2">
    <source>
        <dbReference type="ARBA" id="ARBA00022723"/>
    </source>
</evidence>
<gene>
    <name evidence="6" type="ORF">R1sor_018545</name>
</gene>
<keyword evidence="7" id="KW-1185">Reference proteome</keyword>
<dbReference type="GO" id="GO:0046872">
    <property type="term" value="F:metal ion binding"/>
    <property type="evidence" value="ECO:0007669"/>
    <property type="project" value="UniProtKB-KW"/>
</dbReference>
<evidence type="ECO:0000256" key="4">
    <source>
        <dbReference type="ARBA" id="ARBA00023014"/>
    </source>
</evidence>
<organism evidence="6 7">
    <name type="scientific">Riccia sorocarpa</name>
    <dbReference type="NCBI Taxonomy" id="122646"/>
    <lineage>
        <taxon>Eukaryota</taxon>
        <taxon>Viridiplantae</taxon>
        <taxon>Streptophyta</taxon>
        <taxon>Embryophyta</taxon>
        <taxon>Marchantiophyta</taxon>
        <taxon>Marchantiopsida</taxon>
        <taxon>Marchantiidae</taxon>
        <taxon>Marchantiales</taxon>
        <taxon>Ricciaceae</taxon>
        <taxon>Riccia</taxon>
    </lineage>
</organism>
<dbReference type="EMBL" id="JBJQOH010000001">
    <property type="protein sequence ID" value="KAL3700523.1"/>
    <property type="molecule type" value="Genomic_DNA"/>
</dbReference>
<dbReference type="Proteomes" id="UP001633002">
    <property type="component" value="Unassembled WGS sequence"/>
</dbReference>
<dbReference type="PANTHER" id="PTHR10293:SF45">
    <property type="entry name" value="BIFUNCTIONAL MONOTHIOL GLUTAREDOXIN-S16, CHLOROPLASTIC"/>
    <property type="match status" value="1"/>
</dbReference>
<dbReference type="PROSITE" id="PS51354">
    <property type="entry name" value="GLUTAREDOXIN_2"/>
    <property type="match status" value="1"/>
</dbReference>
<dbReference type="InterPro" id="IPR004480">
    <property type="entry name" value="Monothiol_GRX-rel"/>
</dbReference>
<dbReference type="InterPro" id="IPR035901">
    <property type="entry name" value="GIY-YIG_endonuc_sf"/>
</dbReference>